<sequence>MDGLMQHEALIRLLCVGSVLVGLLAWQRLRPRRADAALPGRRWRNVALVLVSAGIVRVLLPLTPVAFAALAAERGWGLLHQVGAPAWVELFFALLVLDLAIYWQHRASHHIPLLWRMHRVHHSDTAFDATLGLRFHPAEIVLSTLYKLALVAVFGFSAASVLVYEILLASFALFTHADIAVPTRWDARLRQVFVTPDWHRVHHSVHRRETDSNYGNILSAWDRLFATHVAQPRDGHLGMAIGLHEFRDPRSQSLGALLRQPVLPAHRIT</sequence>
<evidence type="ECO:0000256" key="7">
    <source>
        <dbReference type="SAM" id="Phobius"/>
    </source>
</evidence>
<protein>
    <submittedName>
        <fullName evidence="9">Sterol desaturase family protein</fullName>
        <ecNumber evidence="9">1.-.-.-</ecNumber>
    </submittedName>
</protein>
<evidence type="ECO:0000256" key="6">
    <source>
        <dbReference type="ARBA" id="ARBA00023136"/>
    </source>
</evidence>
<evidence type="ECO:0000256" key="5">
    <source>
        <dbReference type="ARBA" id="ARBA00023098"/>
    </source>
</evidence>
<reference evidence="9 10" key="1">
    <citation type="submission" date="2024-09" db="EMBL/GenBank/DDBJ databases">
        <authorList>
            <person name="Sun Q."/>
            <person name="Mori K."/>
        </authorList>
    </citation>
    <scope>NUCLEOTIDE SEQUENCE [LARGE SCALE GENOMIC DNA]</scope>
    <source>
        <strain evidence="9 10">KCTC 23076</strain>
    </source>
</reference>
<keyword evidence="6 7" id="KW-0472">Membrane</keyword>
<accession>A0ABV6RSZ9</accession>
<dbReference type="EC" id="1.-.-.-" evidence="9"/>
<evidence type="ECO:0000256" key="3">
    <source>
        <dbReference type="ARBA" id="ARBA00022989"/>
    </source>
</evidence>
<evidence type="ECO:0000313" key="9">
    <source>
        <dbReference type="EMBL" id="MFC0679921.1"/>
    </source>
</evidence>
<comment type="caution">
    <text evidence="9">The sequence shown here is derived from an EMBL/GenBank/DDBJ whole genome shotgun (WGS) entry which is preliminary data.</text>
</comment>
<feature type="transmembrane region" description="Helical" evidence="7">
    <location>
        <begin position="148"/>
        <end position="174"/>
    </location>
</feature>
<name>A0ABV6RSZ9_9GAMM</name>
<comment type="subcellular location">
    <subcellularLocation>
        <location evidence="1">Endomembrane system</location>
        <topology evidence="1">Multi-pass membrane protein</topology>
    </subcellularLocation>
</comment>
<keyword evidence="5" id="KW-0443">Lipid metabolism</keyword>
<feature type="transmembrane region" description="Helical" evidence="7">
    <location>
        <begin position="6"/>
        <end position="26"/>
    </location>
</feature>
<dbReference type="Proteomes" id="UP001589896">
    <property type="component" value="Unassembled WGS sequence"/>
</dbReference>
<evidence type="ECO:0000256" key="2">
    <source>
        <dbReference type="ARBA" id="ARBA00022692"/>
    </source>
</evidence>
<feature type="domain" description="Fatty acid hydroxylase" evidence="8">
    <location>
        <begin position="91"/>
        <end position="227"/>
    </location>
</feature>
<dbReference type="EMBL" id="JBHLTG010000004">
    <property type="protein sequence ID" value="MFC0679921.1"/>
    <property type="molecule type" value="Genomic_DNA"/>
</dbReference>
<keyword evidence="2 7" id="KW-0812">Transmembrane</keyword>
<proteinExistence type="predicted"/>
<keyword evidence="10" id="KW-1185">Reference proteome</keyword>
<gene>
    <name evidence="9" type="ORF">ACFFGH_18950</name>
</gene>
<evidence type="ECO:0000256" key="4">
    <source>
        <dbReference type="ARBA" id="ARBA00023002"/>
    </source>
</evidence>
<dbReference type="InterPro" id="IPR051689">
    <property type="entry name" value="Sterol_desaturase/TMEM195"/>
</dbReference>
<evidence type="ECO:0000256" key="1">
    <source>
        <dbReference type="ARBA" id="ARBA00004127"/>
    </source>
</evidence>
<dbReference type="GO" id="GO:0016491">
    <property type="term" value="F:oxidoreductase activity"/>
    <property type="evidence" value="ECO:0007669"/>
    <property type="project" value="UniProtKB-KW"/>
</dbReference>
<keyword evidence="4 9" id="KW-0560">Oxidoreductase</keyword>
<organism evidence="9 10">
    <name type="scientific">Lysobacter korlensis</name>
    <dbReference type="NCBI Taxonomy" id="553636"/>
    <lineage>
        <taxon>Bacteria</taxon>
        <taxon>Pseudomonadati</taxon>
        <taxon>Pseudomonadota</taxon>
        <taxon>Gammaproteobacteria</taxon>
        <taxon>Lysobacterales</taxon>
        <taxon>Lysobacteraceae</taxon>
        <taxon>Lysobacter</taxon>
    </lineage>
</organism>
<evidence type="ECO:0000259" key="8">
    <source>
        <dbReference type="Pfam" id="PF04116"/>
    </source>
</evidence>
<dbReference type="PANTHER" id="PTHR21624:SF1">
    <property type="entry name" value="ALKYLGLYCEROL MONOOXYGENASE"/>
    <property type="match status" value="1"/>
</dbReference>
<evidence type="ECO:0000313" key="10">
    <source>
        <dbReference type="Proteomes" id="UP001589896"/>
    </source>
</evidence>
<dbReference type="InterPro" id="IPR006694">
    <property type="entry name" value="Fatty_acid_hydroxylase"/>
</dbReference>
<feature type="transmembrane region" description="Helical" evidence="7">
    <location>
        <begin position="84"/>
        <end position="103"/>
    </location>
</feature>
<dbReference type="PANTHER" id="PTHR21624">
    <property type="entry name" value="STEROL DESATURASE-RELATED PROTEIN"/>
    <property type="match status" value="1"/>
</dbReference>
<dbReference type="Pfam" id="PF04116">
    <property type="entry name" value="FA_hydroxylase"/>
    <property type="match status" value="1"/>
</dbReference>
<keyword evidence="3 7" id="KW-1133">Transmembrane helix</keyword>
<dbReference type="RefSeq" id="WP_386671125.1">
    <property type="nucleotide sequence ID" value="NZ_JBHLTG010000004.1"/>
</dbReference>
<feature type="transmembrane region" description="Helical" evidence="7">
    <location>
        <begin position="47"/>
        <end position="72"/>
    </location>
</feature>